<organism evidence="16 17">
    <name type="scientific">Schleiferilactobacillus harbinensis</name>
    <dbReference type="NCBI Taxonomy" id="304207"/>
    <lineage>
        <taxon>Bacteria</taxon>
        <taxon>Bacillati</taxon>
        <taxon>Bacillota</taxon>
        <taxon>Bacilli</taxon>
        <taxon>Lactobacillales</taxon>
        <taxon>Lactobacillaceae</taxon>
        <taxon>Schleiferilactobacillus</taxon>
    </lineage>
</organism>
<dbReference type="CDD" id="cd00212">
    <property type="entry name" value="PTS_IIB_glc"/>
    <property type="match status" value="1"/>
</dbReference>
<reference evidence="16 17" key="1">
    <citation type="submission" date="2019-10" db="EMBL/GenBank/DDBJ databases">
        <title>The completed genome of Lactobacillus harbinensis M1.</title>
        <authorList>
            <person name="Zheng Y."/>
        </authorList>
    </citation>
    <scope>NUCLEOTIDE SEQUENCE [LARGE SCALE GENOMIC DNA]</scope>
    <source>
        <strain evidence="16 17">M1</strain>
    </source>
</reference>
<feature type="transmembrane region" description="Helical" evidence="12">
    <location>
        <begin position="331"/>
        <end position="351"/>
    </location>
</feature>
<feature type="domain" description="PTS EIIB type-1" evidence="14">
    <location>
        <begin position="4"/>
        <end position="86"/>
    </location>
</feature>
<gene>
    <name evidence="16" type="ORF">D1010_16615</name>
</gene>
<keyword evidence="3" id="KW-1003">Cell membrane</keyword>
<dbReference type="PROSITE" id="PS51093">
    <property type="entry name" value="PTS_EIIA_TYPE_1"/>
    <property type="match status" value="1"/>
</dbReference>
<dbReference type="Pfam" id="PF02378">
    <property type="entry name" value="PTS_EIIC"/>
    <property type="match status" value="1"/>
</dbReference>
<dbReference type="SUPFAM" id="SSF51261">
    <property type="entry name" value="Duplicated hybrid motif"/>
    <property type="match status" value="1"/>
</dbReference>
<dbReference type="GO" id="GO:0009401">
    <property type="term" value="P:phosphoenolpyruvate-dependent sugar phosphotransferase system"/>
    <property type="evidence" value="ECO:0007669"/>
    <property type="project" value="UniProtKB-KW"/>
</dbReference>
<feature type="transmembrane region" description="Helical" evidence="12">
    <location>
        <begin position="428"/>
        <end position="451"/>
    </location>
</feature>
<dbReference type="InterPro" id="IPR001996">
    <property type="entry name" value="PTS_IIB_1"/>
</dbReference>
<evidence type="ECO:0000256" key="6">
    <source>
        <dbReference type="ARBA" id="ARBA00022683"/>
    </source>
</evidence>
<evidence type="ECO:0000313" key="17">
    <source>
        <dbReference type="Proteomes" id="UP000326779"/>
    </source>
</evidence>
<evidence type="ECO:0000259" key="14">
    <source>
        <dbReference type="PROSITE" id="PS51098"/>
    </source>
</evidence>
<dbReference type="InterPro" id="IPR003352">
    <property type="entry name" value="PTS_EIIC"/>
</dbReference>
<comment type="subcellular location">
    <subcellularLocation>
        <location evidence="1">Cell membrane</location>
        <topology evidence="1">Multi-pass membrane protein</topology>
    </subcellularLocation>
</comment>
<feature type="transmembrane region" description="Helical" evidence="12">
    <location>
        <begin position="286"/>
        <end position="311"/>
    </location>
</feature>
<dbReference type="PROSITE" id="PS00371">
    <property type="entry name" value="PTS_EIIA_TYPE_1_HIS"/>
    <property type="match status" value="1"/>
</dbReference>
<keyword evidence="5" id="KW-0808">Transferase</keyword>
<dbReference type="GO" id="GO:0090589">
    <property type="term" value="F:protein-phosphocysteine-trehalose phosphotransferase system transporter activity"/>
    <property type="evidence" value="ECO:0007669"/>
    <property type="project" value="TreeGrafter"/>
</dbReference>
<keyword evidence="7 12" id="KW-0812">Transmembrane</keyword>
<proteinExistence type="predicted"/>
<evidence type="ECO:0000259" key="13">
    <source>
        <dbReference type="PROSITE" id="PS51093"/>
    </source>
</evidence>
<dbReference type="InterPro" id="IPR036878">
    <property type="entry name" value="Glu_permease_IIB"/>
</dbReference>
<keyword evidence="6" id="KW-0598">Phosphotransferase system</keyword>
<dbReference type="GO" id="GO:0015771">
    <property type="term" value="P:trehalose transport"/>
    <property type="evidence" value="ECO:0007669"/>
    <property type="project" value="TreeGrafter"/>
</dbReference>
<dbReference type="AlphaFoldDB" id="A0A5P8MA99"/>
<dbReference type="InterPro" id="IPR011055">
    <property type="entry name" value="Dup_hybrid_motif"/>
</dbReference>
<feature type="transmembrane region" description="Helical" evidence="12">
    <location>
        <begin position="180"/>
        <end position="199"/>
    </location>
</feature>
<feature type="domain" description="PTS EIIA type-1" evidence="13">
    <location>
        <begin position="479"/>
        <end position="583"/>
    </location>
</feature>
<evidence type="ECO:0000256" key="8">
    <source>
        <dbReference type="ARBA" id="ARBA00022777"/>
    </source>
</evidence>
<keyword evidence="4" id="KW-0762">Sugar transport</keyword>
<dbReference type="PROSITE" id="PS51103">
    <property type="entry name" value="PTS_EIIC_TYPE_1"/>
    <property type="match status" value="1"/>
</dbReference>
<dbReference type="Pfam" id="PF00367">
    <property type="entry name" value="PTS_EIIB"/>
    <property type="match status" value="1"/>
</dbReference>
<feature type="transmembrane region" description="Helical" evidence="12">
    <location>
        <begin position="108"/>
        <end position="129"/>
    </location>
</feature>
<dbReference type="KEGG" id="lhb:D1010_16615"/>
<evidence type="ECO:0000256" key="3">
    <source>
        <dbReference type="ARBA" id="ARBA00022475"/>
    </source>
</evidence>
<evidence type="ECO:0000256" key="4">
    <source>
        <dbReference type="ARBA" id="ARBA00022597"/>
    </source>
</evidence>
<dbReference type="PROSITE" id="PS51098">
    <property type="entry name" value="PTS_EIIB_TYPE_1"/>
    <property type="match status" value="1"/>
</dbReference>
<dbReference type="InterPro" id="IPR018113">
    <property type="entry name" value="PTrfase_EIIB_Cys"/>
</dbReference>
<feature type="transmembrane region" description="Helical" evidence="12">
    <location>
        <begin position="149"/>
        <end position="168"/>
    </location>
</feature>
<accession>A0A5P8MA99</accession>
<evidence type="ECO:0000256" key="5">
    <source>
        <dbReference type="ARBA" id="ARBA00022679"/>
    </source>
</evidence>
<sequence>MAKSDDTYDIIQAVGGKENINNAWHCMTRLRFNIKDKDKIDYDALKKVDPVMGTNYTGNQLQVVIGTNVADYYAPLAEQLGIQTDESTNAAVTAADGPQEKQNFISKLMDIVSGVFGPIVPAIAGAGMIKGLMAGMAALKWISNTTPTYQVIDMLASGVFTFLPFFVAVSAARIFKVNEFLALAIAAAMQFPTMTAAAAAGKISSFMLFGIIPVPVFNYAGTVIPIILSIWLLSYIWRFVDKHLPDAMRTVFTPTISLFIGGIIALTVVGPLGIYGGNWLADGVRWLFSVSSIFAGIVVGAIRPIAVMTGLHHAMTPIALQNFANQGYDQLMPMMFMANMAIAGATLAVYFKTSSKKEKSIVVSSAISAFLGITEPALFGVLTKYKKAFIAATIGSSVASAFISFFGVRIYAFILSSIFSLPAYVGKYFVPAVLGIIIAIGVSFAITWFLVPKEVPADQDFKLNAVTTGQYVPLAQLNDGVFSKKMVGDGYAMQSDDGVVFAPVTGRISTIFPTKHAIGITTADGIEVLVHMGLDTVDLAGKPFEVLVKVGDQVTPHTQIAQMDLKAIAAAGKDSTIVVVVTNMDKIKALQQQFTSTHALHGGQPVATIELH</sequence>
<dbReference type="FunFam" id="3.30.1360.60:FF:000001">
    <property type="entry name" value="PTS system glucose-specific IIBC component PtsG"/>
    <property type="match status" value="1"/>
</dbReference>
<evidence type="ECO:0000256" key="12">
    <source>
        <dbReference type="SAM" id="Phobius"/>
    </source>
</evidence>
<keyword evidence="10 12" id="KW-0472">Membrane</keyword>
<evidence type="ECO:0000256" key="7">
    <source>
        <dbReference type="ARBA" id="ARBA00022692"/>
    </source>
</evidence>
<dbReference type="InterPro" id="IPR050558">
    <property type="entry name" value="PTS_Sugar-Specific_Components"/>
</dbReference>
<evidence type="ECO:0000256" key="1">
    <source>
        <dbReference type="ARBA" id="ARBA00004651"/>
    </source>
</evidence>
<dbReference type="Gene3D" id="2.70.70.10">
    <property type="entry name" value="Glucose Permease (Domain IIA)"/>
    <property type="match status" value="1"/>
</dbReference>
<dbReference type="Gene3D" id="3.30.1360.60">
    <property type="entry name" value="Glucose permease domain IIB"/>
    <property type="match status" value="1"/>
</dbReference>
<dbReference type="InterPro" id="IPR013013">
    <property type="entry name" value="PTS_EIIC_1"/>
</dbReference>
<dbReference type="PANTHER" id="PTHR30175">
    <property type="entry name" value="PHOSPHOTRANSFERASE SYSTEM TRANSPORT PROTEIN"/>
    <property type="match status" value="1"/>
</dbReference>
<dbReference type="GO" id="GO:0005886">
    <property type="term" value="C:plasma membrane"/>
    <property type="evidence" value="ECO:0007669"/>
    <property type="project" value="UniProtKB-SubCell"/>
</dbReference>
<evidence type="ECO:0000256" key="11">
    <source>
        <dbReference type="PROSITE-ProRule" id="PRU00421"/>
    </source>
</evidence>
<keyword evidence="9 12" id="KW-1133">Transmembrane helix</keyword>
<dbReference type="PROSITE" id="PS01035">
    <property type="entry name" value="PTS_EIIB_TYPE_1_CYS"/>
    <property type="match status" value="1"/>
</dbReference>
<dbReference type="NCBIfam" id="TIGR00830">
    <property type="entry name" value="PTBA"/>
    <property type="match status" value="1"/>
</dbReference>
<dbReference type="GO" id="GO:0016301">
    <property type="term" value="F:kinase activity"/>
    <property type="evidence" value="ECO:0007669"/>
    <property type="project" value="UniProtKB-KW"/>
</dbReference>
<feature type="domain" description="PTS EIIC type-1" evidence="15">
    <location>
        <begin position="110"/>
        <end position="468"/>
    </location>
</feature>
<dbReference type="RefSeq" id="WP_152261565.1">
    <property type="nucleotide sequence ID" value="NZ_CP045143.1"/>
</dbReference>
<evidence type="ECO:0000313" key="16">
    <source>
        <dbReference type="EMBL" id="QFR24871.1"/>
    </source>
</evidence>
<evidence type="ECO:0000256" key="10">
    <source>
        <dbReference type="ARBA" id="ARBA00023136"/>
    </source>
</evidence>
<keyword evidence="2" id="KW-0813">Transport</keyword>
<dbReference type="PANTHER" id="PTHR30175:SF1">
    <property type="entry name" value="PTS SYSTEM ARBUTIN-, CELLOBIOSE-, AND SALICIN-SPECIFIC EIIBC COMPONENT-RELATED"/>
    <property type="match status" value="1"/>
</dbReference>
<name>A0A5P8MA99_9LACO</name>
<feature type="transmembrane region" description="Helical" evidence="12">
    <location>
        <begin position="363"/>
        <end position="382"/>
    </location>
</feature>
<evidence type="ECO:0000259" key="15">
    <source>
        <dbReference type="PROSITE" id="PS51103"/>
    </source>
</evidence>
<dbReference type="Proteomes" id="UP000326779">
    <property type="component" value="Chromosome"/>
</dbReference>
<dbReference type="Pfam" id="PF00358">
    <property type="entry name" value="PTS_EIIA_1"/>
    <property type="match status" value="1"/>
</dbReference>
<evidence type="ECO:0000256" key="2">
    <source>
        <dbReference type="ARBA" id="ARBA00022448"/>
    </source>
</evidence>
<feature type="transmembrane region" description="Helical" evidence="12">
    <location>
        <begin position="252"/>
        <end position="274"/>
    </location>
</feature>
<feature type="transmembrane region" description="Helical" evidence="12">
    <location>
        <begin position="219"/>
        <end position="240"/>
    </location>
</feature>
<dbReference type="InterPro" id="IPR001127">
    <property type="entry name" value="PTS_EIIA_1_perm"/>
</dbReference>
<protein>
    <submittedName>
        <fullName evidence="16">PTS beta-glucoside transporter subunit EIIBCA</fullName>
    </submittedName>
</protein>
<dbReference type="GO" id="GO:0008982">
    <property type="term" value="F:protein-N(PI)-phosphohistidine-sugar phosphotransferase activity"/>
    <property type="evidence" value="ECO:0007669"/>
    <property type="project" value="InterPro"/>
</dbReference>
<dbReference type="EMBL" id="CP045143">
    <property type="protein sequence ID" value="QFR24871.1"/>
    <property type="molecule type" value="Genomic_DNA"/>
</dbReference>
<dbReference type="SUPFAM" id="SSF55604">
    <property type="entry name" value="Glucose permease domain IIB"/>
    <property type="match status" value="1"/>
</dbReference>
<feature type="transmembrane region" description="Helical" evidence="12">
    <location>
        <begin position="389"/>
        <end position="416"/>
    </location>
</feature>
<evidence type="ECO:0000256" key="9">
    <source>
        <dbReference type="ARBA" id="ARBA00022989"/>
    </source>
</evidence>
<feature type="active site" description="Phosphocysteine intermediate; for EIIB activity" evidence="11">
    <location>
        <position position="26"/>
    </location>
</feature>
<keyword evidence="8" id="KW-0418">Kinase</keyword>